<evidence type="ECO:0000313" key="7">
    <source>
        <dbReference type="Proteomes" id="UP000067625"/>
    </source>
</evidence>
<dbReference type="PATRIC" id="fig|1441095.3.peg.4780"/>
<dbReference type="GO" id="GO:0005737">
    <property type="term" value="C:cytoplasm"/>
    <property type="evidence" value="ECO:0007669"/>
    <property type="project" value="UniProtKB-SubCell"/>
</dbReference>
<dbReference type="GO" id="GO:0008270">
    <property type="term" value="F:zinc ion binding"/>
    <property type="evidence" value="ECO:0007669"/>
    <property type="project" value="UniProtKB-UniRule"/>
</dbReference>
<reference evidence="7" key="1">
    <citation type="submission" date="2015-08" db="EMBL/GenBank/DDBJ databases">
        <title>Genome sequencing project for genomic taxonomy and phylogenomics of Bacillus-like bacteria.</title>
        <authorList>
            <person name="Liu B."/>
            <person name="Wang J."/>
            <person name="Zhu Y."/>
            <person name="Liu G."/>
            <person name="Chen Q."/>
            <person name="Chen Z."/>
            <person name="Lan J."/>
            <person name="Che J."/>
            <person name="Ge C."/>
            <person name="Shi H."/>
            <person name="Pan Z."/>
            <person name="Liu X."/>
        </authorList>
    </citation>
    <scope>NUCLEOTIDE SEQUENCE [LARGE SCALE GENOMIC DNA]</scope>
    <source>
        <strain evidence="7">FJAT-4402</strain>
    </source>
</reference>
<accession>A0A0M5JJS4</accession>
<evidence type="ECO:0000313" key="6">
    <source>
        <dbReference type="EMBL" id="ALC83819.1"/>
    </source>
</evidence>
<organism evidence="6 7">
    <name type="scientific">Bacillus gobiensis</name>
    <dbReference type="NCBI Taxonomy" id="1441095"/>
    <lineage>
        <taxon>Bacteria</taxon>
        <taxon>Bacillati</taxon>
        <taxon>Bacillota</taxon>
        <taxon>Bacilli</taxon>
        <taxon>Bacillales</taxon>
        <taxon>Bacillaceae</taxon>
        <taxon>Bacillus</taxon>
    </lineage>
</organism>
<reference evidence="6 7" key="2">
    <citation type="journal article" date="2016" name="Int. J. Syst. Evol. Microbiol.">
        <title>Bacillus gobiensis sp. nov., isolated from a soil sample.</title>
        <authorList>
            <person name="Liu B."/>
            <person name="Liu G.H."/>
            <person name="Cetin S."/>
            <person name="Schumann P."/>
            <person name="Pan Z.Z."/>
            <person name="Chen Q.Q."/>
        </authorList>
    </citation>
    <scope>NUCLEOTIDE SEQUENCE [LARGE SCALE GENOMIC DNA]</scope>
    <source>
        <strain evidence="6 7">FJAT-4402</strain>
    </source>
</reference>
<keyword evidence="7" id="KW-1185">Reference proteome</keyword>
<dbReference type="RefSeq" id="WP_053605692.1">
    <property type="nucleotide sequence ID" value="NZ_CP012600.1"/>
</dbReference>
<evidence type="ECO:0000256" key="4">
    <source>
        <dbReference type="HAMAP-Rule" id="MF_00745"/>
    </source>
</evidence>
<dbReference type="GO" id="GO:0006950">
    <property type="term" value="P:response to stress"/>
    <property type="evidence" value="ECO:0007669"/>
    <property type="project" value="UniProtKB-ARBA"/>
</dbReference>
<dbReference type="OrthoDB" id="9799909at2"/>
<dbReference type="AlphaFoldDB" id="A0A0M5JJS4"/>
<keyword evidence="1 4" id="KW-0963">Cytoplasm</keyword>
<dbReference type="EMBL" id="CP012600">
    <property type="protein sequence ID" value="ALC83819.1"/>
    <property type="molecule type" value="Genomic_DNA"/>
</dbReference>
<comment type="subcellular location">
    <subcellularLocation>
        <location evidence="4">Cytoplasm</location>
    </subcellularLocation>
</comment>
<dbReference type="NCBIfam" id="NF003339">
    <property type="entry name" value="PRK04351.1"/>
    <property type="match status" value="1"/>
</dbReference>
<evidence type="ECO:0000259" key="5">
    <source>
        <dbReference type="SMART" id="SM00731"/>
    </source>
</evidence>
<dbReference type="STRING" id="1441095.AM592_21585"/>
<evidence type="ECO:0000256" key="3">
    <source>
        <dbReference type="ARBA" id="ARBA00022833"/>
    </source>
</evidence>
<comment type="similarity">
    <text evidence="4">Belongs to the SprT family.</text>
</comment>
<name>A0A0M5JJS4_9BACI</name>
<evidence type="ECO:0000256" key="2">
    <source>
        <dbReference type="ARBA" id="ARBA00022723"/>
    </source>
</evidence>
<protein>
    <recommendedName>
        <fullName evidence="4">Protein SprT-like</fullName>
    </recommendedName>
</protein>
<dbReference type="Pfam" id="PF10263">
    <property type="entry name" value="SprT-like"/>
    <property type="match status" value="1"/>
</dbReference>
<gene>
    <name evidence="6" type="ORF">AM592_21585</name>
</gene>
<sequence length="148" mass="17444">MNDKQLQQLVEEISNSFFHKPFCHQAVFNPRLRSTGGRYLLQSHNIELNRVYYEEHGLTELEGIIKHELCHYHLHLEGKGYKHRDRDFKSLLKEVGAPRHCTPLILKENKAYKYVYTCTSCTQVFKRKRSMNISRYVCGKCGGKIKEI</sequence>
<evidence type="ECO:0000256" key="1">
    <source>
        <dbReference type="ARBA" id="ARBA00022490"/>
    </source>
</evidence>
<keyword evidence="3 4" id="KW-0862">Zinc</keyword>
<proteinExistence type="inferred from homology"/>
<keyword evidence="2 4" id="KW-0479">Metal-binding</keyword>
<feature type="domain" description="SprT-like" evidence="5">
    <location>
        <begin position="4"/>
        <end position="148"/>
    </location>
</feature>
<feature type="active site" evidence="4">
    <location>
        <position position="68"/>
    </location>
</feature>
<dbReference type="InterPro" id="IPR006640">
    <property type="entry name" value="SprT-like_domain"/>
</dbReference>
<dbReference type="Proteomes" id="UP000067625">
    <property type="component" value="Chromosome"/>
</dbReference>
<dbReference type="InterPro" id="IPR035240">
    <property type="entry name" value="SprT_Zn_ribbon"/>
</dbReference>
<feature type="binding site" evidence="4">
    <location>
        <position position="71"/>
    </location>
    <ligand>
        <name>Zn(2+)</name>
        <dbReference type="ChEBI" id="CHEBI:29105"/>
    </ligand>
</feature>
<dbReference type="HAMAP" id="MF_00745">
    <property type="entry name" value="SprT_like"/>
    <property type="match status" value="1"/>
</dbReference>
<dbReference type="SMART" id="SM00731">
    <property type="entry name" value="SprT"/>
    <property type="match status" value="1"/>
</dbReference>
<comment type="cofactor">
    <cofactor evidence="4">
        <name>Zn(2+)</name>
        <dbReference type="ChEBI" id="CHEBI:29105"/>
    </cofactor>
    <text evidence="4">Binds 1 zinc ion.</text>
</comment>
<feature type="binding site" evidence="4">
    <location>
        <position position="67"/>
    </location>
    <ligand>
        <name>Zn(2+)</name>
        <dbReference type="ChEBI" id="CHEBI:29105"/>
    </ligand>
</feature>
<dbReference type="InterPro" id="IPR023524">
    <property type="entry name" value="Uncharacterised_SprT-like"/>
</dbReference>
<dbReference type="Pfam" id="PF17283">
    <property type="entry name" value="Zn_ribbon_SprT"/>
    <property type="match status" value="1"/>
</dbReference>